<name>A0A084GE60_PSEDA</name>
<keyword evidence="10" id="KW-1185">Reference proteome</keyword>
<dbReference type="CDD" id="cd07035">
    <property type="entry name" value="TPP_PYR_POX_like"/>
    <property type="match status" value="1"/>
</dbReference>
<keyword evidence="4" id="KW-0786">Thiamine pyrophosphate</keyword>
<dbReference type="PROSITE" id="PS51349">
    <property type="entry name" value="FMN_HYDROXY_ACID_DH_2"/>
    <property type="match status" value="1"/>
</dbReference>
<dbReference type="Pfam" id="PF02775">
    <property type="entry name" value="TPP_enzyme_C"/>
    <property type="match status" value="1"/>
</dbReference>
<dbReference type="GO" id="GO:0016491">
    <property type="term" value="F:oxidoreductase activity"/>
    <property type="evidence" value="ECO:0007669"/>
    <property type="project" value="UniProtKB-KW"/>
</dbReference>
<dbReference type="RefSeq" id="XP_016645421.1">
    <property type="nucleotide sequence ID" value="XM_016785124.1"/>
</dbReference>
<comment type="similarity">
    <text evidence="5">Belongs to the FMN-dependent alpha-hydroxy acid dehydrogenase family.</text>
</comment>
<feature type="domain" description="FMN hydroxy acid dehydrogenase" evidence="8">
    <location>
        <begin position="561"/>
        <end position="919"/>
    </location>
</feature>
<dbReference type="Gene3D" id="3.40.50.970">
    <property type="match status" value="2"/>
</dbReference>
<dbReference type="PROSITE" id="PS00557">
    <property type="entry name" value="FMN_HYDROXY_ACID_DH_1"/>
    <property type="match status" value="1"/>
</dbReference>
<dbReference type="Gene3D" id="3.20.20.70">
    <property type="entry name" value="Aldolase class I"/>
    <property type="match status" value="1"/>
</dbReference>
<dbReference type="InterPro" id="IPR008259">
    <property type="entry name" value="FMN_hydac_DH_AS"/>
</dbReference>
<proteinExistence type="inferred from homology"/>
<dbReference type="InterPro" id="IPR029061">
    <property type="entry name" value="THDP-binding"/>
</dbReference>
<dbReference type="NCBIfam" id="NF006203">
    <property type="entry name" value="PRK08327.1"/>
    <property type="match status" value="1"/>
</dbReference>
<accession>A0A084GE60</accession>
<dbReference type="CDD" id="cd02809">
    <property type="entry name" value="alpha_hydroxyacid_oxid_FMN"/>
    <property type="match status" value="1"/>
</dbReference>
<evidence type="ECO:0000256" key="4">
    <source>
        <dbReference type="ARBA" id="ARBA00023052"/>
    </source>
</evidence>
<dbReference type="InterPro" id="IPR000262">
    <property type="entry name" value="FMN-dep_DH"/>
</dbReference>
<dbReference type="PANTHER" id="PTHR10578:SF149">
    <property type="entry name" value="2-HYDROXYACID OXIDASE 2"/>
    <property type="match status" value="1"/>
</dbReference>
<reference evidence="9 10" key="1">
    <citation type="journal article" date="2014" name="Genome Announc.">
        <title>Draft genome sequence of the pathogenic fungus Scedosporium apiospermum.</title>
        <authorList>
            <person name="Vandeputte P."/>
            <person name="Ghamrawi S."/>
            <person name="Rechenmann M."/>
            <person name="Iltis A."/>
            <person name="Giraud S."/>
            <person name="Fleury M."/>
            <person name="Thornton C."/>
            <person name="Delhaes L."/>
            <person name="Meyer W."/>
            <person name="Papon N."/>
            <person name="Bouchara J.P."/>
        </authorList>
    </citation>
    <scope>NUCLEOTIDE SEQUENCE [LARGE SCALE GENOMIC DNA]</scope>
    <source>
        <strain evidence="9 10">IHEM 14462</strain>
    </source>
</reference>
<dbReference type="Proteomes" id="UP000028545">
    <property type="component" value="Unassembled WGS sequence"/>
</dbReference>
<evidence type="ECO:0000313" key="10">
    <source>
        <dbReference type="Proteomes" id="UP000028545"/>
    </source>
</evidence>
<dbReference type="PANTHER" id="PTHR10578">
    <property type="entry name" value="S -2-HYDROXY-ACID OXIDASE-RELATED"/>
    <property type="match status" value="1"/>
</dbReference>
<dbReference type="InterPro" id="IPR037396">
    <property type="entry name" value="FMN_HAD"/>
</dbReference>
<evidence type="ECO:0000256" key="5">
    <source>
        <dbReference type="ARBA" id="ARBA00024042"/>
    </source>
</evidence>
<protein>
    <recommendedName>
        <fullName evidence="6">Oxidase FUB9</fullName>
    </recommendedName>
    <alternativeName>
        <fullName evidence="7">Fusaric acid biosynthesis protein 9</fullName>
    </alternativeName>
</protein>
<dbReference type="SUPFAM" id="SSF52467">
    <property type="entry name" value="DHS-like NAD/FAD-binding domain"/>
    <property type="match status" value="1"/>
</dbReference>
<evidence type="ECO:0000256" key="2">
    <source>
        <dbReference type="ARBA" id="ARBA00004685"/>
    </source>
</evidence>
<evidence type="ECO:0000313" key="9">
    <source>
        <dbReference type="EMBL" id="KEZ45622.1"/>
    </source>
</evidence>
<dbReference type="SUPFAM" id="SSF51395">
    <property type="entry name" value="FMN-linked oxidoreductases"/>
    <property type="match status" value="1"/>
</dbReference>
<dbReference type="InterPro" id="IPR029035">
    <property type="entry name" value="DHS-like_NAD/FAD-binding_dom"/>
</dbReference>
<dbReference type="Pfam" id="PF02776">
    <property type="entry name" value="TPP_enzyme_N"/>
    <property type="match status" value="1"/>
</dbReference>
<evidence type="ECO:0000256" key="6">
    <source>
        <dbReference type="ARBA" id="ARBA00073420"/>
    </source>
</evidence>
<dbReference type="KEGG" id="sapo:SAPIO_CDS1978"/>
<evidence type="ECO:0000259" key="8">
    <source>
        <dbReference type="PROSITE" id="PS51349"/>
    </source>
</evidence>
<dbReference type="Pfam" id="PF01070">
    <property type="entry name" value="FMN_dh"/>
    <property type="match status" value="1"/>
</dbReference>
<comment type="caution">
    <text evidence="9">The sequence shown here is derived from an EMBL/GenBank/DDBJ whole genome shotgun (WGS) entry which is preliminary data.</text>
</comment>
<dbReference type="InterPro" id="IPR011766">
    <property type="entry name" value="TPP_enzyme_TPP-bd"/>
</dbReference>
<sequence length="923" mass="101282">MNALSAASGFAQVTGKPAAVLVHVECGTQGLAGAIHNVSKGRIPVMILAGTVPITMEGELMGSRNEYIHWIQDVPDQRAIVRQYMRYEHEIRRPHNAVQIVLRALQFISSEPKGPGYLIASREALEEEVDLVVEPALKSQDPLKNTVLEPLGLTPAALDFLSVKLLKAKSPLIVTSYCGRSKEGFEALKTLAELLSIPVHENAPIYNNFPTTSFLHQGHQWNGGGQLPALAEADVVLVIDSDVPWIPAQSRPSPDSSVYHLDCDPLKESTTLWSLPCEKRWKCDSAVALEQLVTFIRGTSLFESGETRAIIDARQENLKARFAARQARLLKAEQLPAAGNVTTPYFMARLREACRGVRVVGLNESTTNLGNVADHLRHDEPHALIGSGGGALGWYSGGAVGASLALQSTGRSDDLVIAFTGDGTWLFGVPSCAYWMAKKYNTPFLTVIWNNGGWGSPKNACLRIHPEVADMTKSGGRNLNEELMVSITPSPAFGKIAEGAGDAWWVRVSNAQDVDEACRKAIEVVREEKRSAVIEVTVTLRLYLFFAKHIWNSNLLVLTMASKPELYSIDDFEAYAAEHLPKMTRDYFNGGAMDGVTLRANQDAYHRFYIQPRVLRDVSKLDTTARVFPSGNVIPFPCCVAPAAMQRMAHPDGELATARACGAYGTVMGLSSFSTTSLEDVKREADRLRRASGKSGDSECVLQMYLFENRATSEDLIRRAEKEGYKAIVFTVDAPYFGRRLTEIRNKFKVPPHLKMANFPDDLGVKTDPTLTWDSIKYLKSITKLPIWLKGIMTVEDALLAVEHGADAIFVSNHGGRQLDHAPATLRVLRDIVQAVAGRVPVHFDGGIRRGSDIFKALCLGADMVWIGRPALWAISYDGENGLRNALKILEDEFRACMALAGCTSLDQLGEECLMLVDTPSKL</sequence>
<dbReference type="GeneID" id="27721050"/>
<dbReference type="InterPro" id="IPR013785">
    <property type="entry name" value="Aldolase_TIM"/>
</dbReference>
<dbReference type="CDD" id="cd02002">
    <property type="entry name" value="TPP_BFDC"/>
    <property type="match status" value="1"/>
</dbReference>
<organism evidence="9 10">
    <name type="scientific">Pseudallescheria apiosperma</name>
    <name type="common">Scedosporium apiospermum</name>
    <dbReference type="NCBI Taxonomy" id="563466"/>
    <lineage>
        <taxon>Eukaryota</taxon>
        <taxon>Fungi</taxon>
        <taxon>Dikarya</taxon>
        <taxon>Ascomycota</taxon>
        <taxon>Pezizomycotina</taxon>
        <taxon>Sordariomycetes</taxon>
        <taxon>Hypocreomycetidae</taxon>
        <taxon>Microascales</taxon>
        <taxon>Microascaceae</taxon>
        <taxon>Scedosporium</taxon>
    </lineage>
</organism>
<dbReference type="EMBL" id="JOWA01000077">
    <property type="protein sequence ID" value="KEZ45622.1"/>
    <property type="molecule type" value="Genomic_DNA"/>
</dbReference>
<dbReference type="GO" id="GO:0030976">
    <property type="term" value="F:thiamine pyrophosphate binding"/>
    <property type="evidence" value="ECO:0007669"/>
    <property type="project" value="InterPro"/>
</dbReference>
<dbReference type="InterPro" id="IPR012001">
    <property type="entry name" value="Thiamin_PyroP_enz_TPP-bd_dom"/>
</dbReference>
<dbReference type="Gene3D" id="3.40.50.1220">
    <property type="entry name" value="TPP-binding domain"/>
    <property type="match status" value="1"/>
</dbReference>
<dbReference type="GO" id="GO:0010181">
    <property type="term" value="F:FMN binding"/>
    <property type="evidence" value="ECO:0007669"/>
    <property type="project" value="InterPro"/>
</dbReference>
<comment type="cofactor">
    <cofactor evidence="1">
        <name>FMN</name>
        <dbReference type="ChEBI" id="CHEBI:58210"/>
    </cofactor>
</comment>
<evidence type="ECO:0000256" key="7">
    <source>
        <dbReference type="ARBA" id="ARBA00083297"/>
    </source>
</evidence>
<gene>
    <name evidence="9" type="ORF">SAPIO_CDS1978</name>
</gene>
<dbReference type="InterPro" id="IPR012133">
    <property type="entry name" value="Alpha-hydoxy_acid_DH_FMN"/>
</dbReference>
<dbReference type="SUPFAM" id="SSF52518">
    <property type="entry name" value="Thiamin diphosphate-binding fold (THDP-binding)"/>
    <property type="match status" value="2"/>
</dbReference>
<dbReference type="VEuPathDB" id="FungiDB:SAPIO_CDS1978"/>
<comment type="pathway">
    <text evidence="2">Mycotoxin biosynthesis.</text>
</comment>
<dbReference type="GO" id="GO:0005737">
    <property type="term" value="C:cytoplasm"/>
    <property type="evidence" value="ECO:0007669"/>
    <property type="project" value="UniProtKB-ARBA"/>
</dbReference>
<dbReference type="OrthoDB" id="2867507at2759"/>
<evidence type="ECO:0000256" key="3">
    <source>
        <dbReference type="ARBA" id="ARBA00023002"/>
    </source>
</evidence>
<dbReference type="HOGENOM" id="CLU_316206_0_0_1"/>
<dbReference type="FunFam" id="3.20.20.70:FF:000056">
    <property type="entry name" value="hydroxyacid oxidase 2"/>
    <property type="match status" value="1"/>
</dbReference>
<dbReference type="AlphaFoldDB" id="A0A084GE60"/>
<keyword evidence="3" id="KW-0560">Oxidoreductase</keyword>
<evidence type="ECO:0000256" key="1">
    <source>
        <dbReference type="ARBA" id="ARBA00001917"/>
    </source>
</evidence>